<sequence>MVHIPKDVPVFLDFLPTSLEDCVKLIKIYGQWLFTAESQEKYQLASDFENILDHLRYRYIKIQKLTDPESSFIVHLYEQLMPVEFHYSVGENKNIAKSDIVADQQAAEPVEISSQTEELPPVVDLIVAEKLRILDQAVTNKPIEVEDLTTVLLLDAMTKQTTPQEIPDAVNTDVNDVVEIKNTPPDSVEMIDDSPTSVLIQPKVLGTLKELQLGLDPVIEISGRRRPIKKHVRQMINNVNHGAIILSDPDGNVAARELLRANSGCAVVQQKDYICVSRDTKVAFKVSPEMKEFVLSIMAEANDYDKQ</sequence>
<reference evidence="1" key="1">
    <citation type="submission" date="2020-12" db="EMBL/GenBank/DDBJ databases">
        <title>Osugoroshi viruses, novel members of Partitiviridae, are late male-killing virus in Homona magnanima.</title>
        <authorList>
            <person name="Fujita R."/>
            <person name="Inoue M."/>
            <person name="Takamatu T."/>
            <person name="Arai H."/>
            <person name="Nishino M."/>
            <person name="Abe N."/>
            <person name="Nakai M."/>
            <person name="Urayama S."/>
            <person name="Chiba Y."/>
            <person name="Kunimi Y."/>
        </authorList>
    </citation>
    <scope>NUCLEOTIDE SEQUENCE</scope>
</reference>
<name>A0A7R7T248_9VIRU</name>
<protein>
    <submittedName>
        <fullName evidence="1">Uncharacterized protein</fullName>
    </submittedName>
</protein>
<proteinExistence type="predicted"/>
<dbReference type="EMBL" id="LC597888">
    <property type="protein sequence ID" value="BCP45668.1"/>
    <property type="molecule type" value="Genomic_RNA"/>
</dbReference>
<evidence type="ECO:0000313" key="1">
    <source>
        <dbReference type="EMBL" id="BCP45668.1"/>
    </source>
</evidence>
<accession>A0A7R7T248</accession>
<organism evidence="1">
    <name type="scientific">Osugoroshi virus</name>
    <dbReference type="NCBI Taxonomy" id="2202814"/>
    <lineage>
        <taxon>Viruses</taxon>
        <taxon>Riboviria</taxon>
        <taxon>Orthornavirae</taxon>
        <taxon>Pisuviricota</taxon>
        <taxon>Duplopiviricetes</taxon>
        <taxon>Durnavirales</taxon>
        <taxon>Partitiviridae</taxon>
    </lineage>
</organism>